<evidence type="ECO:0000313" key="2">
    <source>
        <dbReference type="Proteomes" id="UP000598997"/>
    </source>
</evidence>
<protein>
    <recommendedName>
        <fullName evidence="3">2'-5' RNA ligase family protein</fullName>
    </recommendedName>
</protein>
<dbReference type="AlphaFoldDB" id="A0A917DE91"/>
<dbReference type="RefSeq" id="WP_308419906.1">
    <property type="nucleotide sequence ID" value="NZ_BMIO01000001.1"/>
</dbReference>
<dbReference type="InterPro" id="IPR009097">
    <property type="entry name" value="Cyclic_Pdiesterase"/>
</dbReference>
<evidence type="ECO:0008006" key="3">
    <source>
        <dbReference type="Google" id="ProtNLM"/>
    </source>
</evidence>
<dbReference type="EMBL" id="BMIO01000001">
    <property type="protein sequence ID" value="GGD30217.1"/>
    <property type="molecule type" value="Genomic_DNA"/>
</dbReference>
<gene>
    <name evidence="1" type="ORF">GCM10010989_00320</name>
</gene>
<comment type="caution">
    <text evidence="1">The sequence shown here is derived from an EMBL/GenBank/DDBJ whole genome shotgun (WGS) entry which is preliminary data.</text>
</comment>
<sequence>MRDWGKVRNKVMHAAVRMDETGEQISQMNTRPIIVTATLPPDLSAYADRLRQAHFPPERNFLSAHVTLFHAIPPSCEAELRGLLADLTREFAPPPARLLGIRSLGRGTALDIESPALLAVRDLVADRFAGSLTAQDDHRPRLHVTVQNKVDPKVAKALQAELALQVHPRDFTFAGLEMHFYDGGPWEEAGRWKFRGKG</sequence>
<dbReference type="Proteomes" id="UP000598997">
    <property type="component" value="Unassembled WGS sequence"/>
</dbReference>
<accession>A0A917DE91</accession>
<evidence type="ECO:0000313" key="1">
    <source>
        <dbReference type="EMBL" id="GGD30217.1"/>
    </source>
</evidence>
<reference evidence="1 2" key="1">
    <citation type="journal article" date="2014" name="Int. J. Syst. Evol. Microbiol.">
        <title>Complete genome sequence of Corynebacterium casei LMG S-19264T (=DSM 44701T), isolated from a smear-ripened cheese.</title>
        <authorList>
            <consortium name="US DOE Joint Genome Institute (JGI-PGF)"/>
            <person name="Walter F."/>
            <person name="Albersmeier A."/>
            <person name="Kalinowski J."/>
            <person name="Ruckert C."/>
        </authorList>
    </citation>
    <scope>NUCLEOTIDE SEQUENCE [LARGE SCALE GENOMIC DNA]</scope>
    <source>
        <strain evidence="1 2">CGMCC 1.15358</strain>
    </source>
</reference>
<name>A0A917DE91_9SPHN</name>
<organism evidence="1 2">
    <name type="scientific">Croceicoccus pelagius</name>
    <dbReference type="NCBI Taxonomy" id="1703341"/>
    <lineage>
        <taxon>Bacteria</taxon>
        <taxon>Pseudomonadati</taxon>
        <taxon>Pseudomonadota</taxon>
        <taxon>Alphaproteobacteria</taxon>
        <taxon>Sphingomonadales</taxon>
        <taxon>Erythrobacteraceae</taxon>
        <taxon>Croceicoccus</taxon>
    </lineage>
</organism>
<dbReference type="Pfam" id="PF13563">
    <property type="entry name" value="2_5_RNA_ligase2"/>
    <property type="match status" value="1"/>
</dbReference>
<proteinExistence type="predicted"/>
<dbReference type="SUPFAM" id="SSF55144">
    <property type="entry name" value="LigT-like"/>
    <property type="match status" value="1"/>
</dbReference>
<dbReference type="Gene3D" id="3.90.1140.10">
    <property type="entry name" value="Cyclic phosphodiesterase"/>
    <property type="match status" value="1"/>
</dbReference>
<keyword evidence="2" id="KW-1185">Reference proteome</keyword>